<dbReference type="RefSeq" id="WP_095261114.1">
    <property type="nucleotide sequence ID" value="NZ_NPBV01000018.1"/>
</dbReference>
<evidence type="ECO:0000256" key="5">
    <source>
        <dbReference type="ARBA" id="ARBA00023136"/>
    </source>
</evidence>
<dbReference type="InterPro" id="IPR011701">
    <property type="entry name" value="MFS"/>
</dbReference>
<feature type="transmembrane region" description="Helical" evidence="6">
    <location>
        <begin position="358"/>
        <end position="378"/>
    </location>
</feature>
<dbReference type="Pfam" id="PF07690">
    <property type="entry name" value="MFS_1"/>
    <property type="match status" value="1"/>
</dbReference>
<dbReference type="PANTHER" id="PTHR42910">
    <property type="entry name" value="TRANSPORTER SCO4007-RELATED"/>
    <property type="match status" value="1"/>
</dbReference>
<dbReference type="CDD" id="cd17324">
    <property type="entry name" value="MFS_NepI_like"/>
    <property type="match status" value="1"/>
</dbReference>
<sequence length="416" mass="45197">MDRKEQISTTSNLYNSQLQLGRSTVMSRYLTFLFAIACGVAVANIYFAHPLLTVISDDFKIQHSIIGAVISITQICYALGLVFLVPLGDLINPRKLIIGQMLLLVLALLFIGISPTSTFLFIGMAIVGFLATVTQTLVAFASTLSKPTERGRIVGIVTSGVVIGILLARTFAGILTDLSGWRSVYLTAAAILFLIMCLLYKKLPKYRNEQSHLSYPHLLHTVLLLFVQERILWIRGILGFFIFTSFSILWTSLVLPLSAAPYHLSHTAIGAFGIAGVSGAFAAMKAGNLADQGKGQRTTGIALFLLLISWIPISMINYSLFLLVIGVILLDLAVQAIHVTNQSIIFTVRPEARSRLTAAYMIFYSIGSASGAIVSTYVYAKYGWNGVCILGATISGIALLFWAITFCKADHEKGGV</sequence>
<evidence type="ECO:0000256" key="1">
    <source>
        <dbReference type="ARBA" id="ARBA00004651"/>
    </source>
</evidence>
<evidence type="ECO:0000256" key="2">
    <source>
        <dbReference type="ARBA" id="ARBA00022448"/>
    </source>
</evidence>
<dbReference type="EMBL" id="NPBV01000018">
    <property type="protein sequence ID" value="PAD21039.1"/>
    <property type="molecule type" value="Genomic_DNA"/>
</dbReference>
<keyword evidence="3 6" id="KW-0812">Transmembrane</keyword>
<evidence type="ECO:0000313" key="9">
    <source>
        <dbReference type="Proteomes" id="UP000216013"/>
    </source>
</evidence>
<feature type="transmembrane region" description="Helical" evidence="6">
    <location>
        <begin position="181"/>
        <end position="200"/>
    </location>
</feature>
<organism evidence="8 9">
    <name type="scientific">Terribacillus saccharophilus</name>
    <dbReference type="NCBI Taxonomy" id="361277"/>
    <lineage>
        <taxon>Bacteria</taxon>
        <taxon>Bacillati</taxon>
        <taxon>Bacillota</taxon>
        <taxon>Bacilli</taxon>
        <taxon>Bacillales</taxon>
        <taxon>Bacillaceae</taxon>
        <taxon>Terribacillus</taxon>
    </lineage>
</organism>
<dbReference type="AlphaFoldDB" id="A0A268AAE9"/>
<keyword evidence="2" id="KW-0813">Transport</keyword>
<keyword evidence="4 6" id="KW-1133">Transmembrane helix</keyword>
<evidence type="ECO:0000256" key="4">
    <source>
        <dbReference type="ARBA" id="ARBA00022989"/>
    </source>
</evidence>
<evidence type="ECO:0000256" key="3">
    <source>
        <dbReference type="ARBA" id="ARBA00022692"/>
    </source>
</evidence>
<dbReference type="Gene3D" id="1.20.1250.20">
    <property type="entry name" value="MFS general substrate transporter like domains"/>
    <property type="match status" value="1"/>
</dbReference>
<accession>A0A268AAE9</accession>
<feature type="transmembrane region" description="Helical" evidence="6">
    <location>
        <begin position="153"/>
        <end position="175"/>
    </location>
</feature>
<evidence type="ECO:0000313" key="8">
    <source>
        <dbReference type="EMBL" id="PAD21039.1"/>
    </source>
</evidence>
<proteinExistence type="predicted"/>
<feature type="transmembrane region" description="Helical" evidence="6">
    <location>
        <begin position="232"/>
        <end position="250"/>
    </location>
</feature>
<dbReference type="InterPro" id="IPR036259">
    <property type="entry name" value="MFS_trans_sf"/>
</dbReference>
<evidence type="ECO:0000259" key="7">
    <source>
        <dbReference type="PROSITE" id="PS50850"/>
    </source>
</evidence>
<feature type="domain" description="Major facilitator superfamily (MFS) profile" evidence="7">
    <location>
        <begin position="23"/>
        <end position="410"/>
    </location>
</feature>
<dbReference type="PROSITE" id="PS50850">
    <property type="entry name" value="MFS"/>
    <property type="match status" value="1"/>
</dbReference>
<evidence type="ECO:0000256" key="6">
    <source>
        <dbReference type="SAM" id="Phobius"/>
    </source>
</evidence>
<feature type="transmembrane region" description="Helical" evidence="6">
    <location>
        <begin position="61"/>
        <end position="84"/>
    </location>
</feature>
<dbReference type="GO" id="GO:0022857">
    <property type="term" value="F:transmembrane transporter activity"/>
    <property type="evidence" value="ECO:0007669"/>
    <property type="project" value="InterPro"/>
</dbReference>
<dbReference type="Proteomes" id="UP000216013">
    <property type="component" value="Unassembled WGS sequence"/>
</dbReference>
<feature type="transmembrane region" description="Helical" evidence="6">
    <location>
        <begin position="119"/>
        <end position="141"/>
    </location>
</feature>
<dbReference type="SUPFAM" id="SSF103473">
    <property type="entry name" value="MFS general substrate transporter"/>
    <property type="match status" value="1"/>
</dbReference>
<name>A0A268AAE9_9BACI</name>
<gene>
    <name evidence="8" type="ORF">CHH64_10845</name>
</gene>
<comment type="subcellular location">
    <subcellularLocation>
        <location evidence="1">Cell membrane</location>
        <topology evidence="1">Multi-pass membrane protein</topology>
    </subcellularLocation>
</comment>
<feature type="transmembrane region" description="Helical" evidence="6">
    <location>
        <begin position="29"/>
        <end position="49"/>
    </location>
</feature>
<reference evidence="8 9" key="1">
    <citation type="submission" date="2017-07" db="EMBL/GenBank/DDBJ databases">
        <title>Isolation and whole genome analysis of endospore-forming bacteria from heroin.</title>
        <authorList>
            <person name="Kalinowski J."/>
            <person name="Ahrens B."/>
            <person name="Al-Dilaimi A."/>
            <person name="Winkler A."/>
            <person name="Wibberg D."/>
            <person name="Schleenbecker U."/>
            <person name="Ruckert C."/>
            <person name="Wolfel R."/>
            <person name="Grass G."/>
        </authorList>
    </citation>
    <scope>NUCLEOTIDE SEQUENCE [LARGE SCALE GENOMIC DNA]</scope>
    <source>
        <strain evidence="8 9">7528</strain>
    </source>
</reference>
<feature type="transmembrane region" description="Helical" evidence="6">
    <location>
        <begin position="384"/>
        <end position="404"/>
    </location>
</feature>
<dbReference type="PANTHER" id="PTHR42910:SF1">
    <property type="entry name" value="MAJOR FACILITATOR SUPERFAMILY (MFS) PROFILE DOMAIN-CONTAINING PROTEIN"/>
    <property type="match status" value="1"/>
</dbReference>
<feature type="transmembrane region" description="Helical" evidence="6">
    <location>
        <begin position="96"/>
        <end position="113"/>
    </location>
</feature>
<keyword evidence="5 6" id="KW-0472">Membrane</keyword>
<comment type="caution">
    <text evidence="8">The sequence shown here is derived from an EMBL/GenBank/DDBJ whole genome shotgun (WGS) entry which is preliminary data.</text>
</comment>
<dbReference type="InterPro" id="IPR020846">
    <property type="entry name" value="MFS_dom"/>
</dbReference>
<dbReference type="GO" id="GO:0005886">
    <property type="term" value="C:plasma membrane"/>
    <property type="evidence" value="ECO:0007669"/>
    <property type="project" value="UniProtKB-SubCell"/>
</dbReference>
<feature type="transmembrane region" description="Helical" evidence="6">
    <location>
        <begin position="262"/>
        <end position="283"/>
    </location>
</feature>
<protein>
    <submittedName>
        <fullName evidence="8">MFS transporter</fullName>
    </submittedName>
</protein>